<dbReference type="SUPFAM" id="SSF102712">
    <property type="entry name" value="JAB1/MPN domain"/>
    <property type="match status" value="1"/>
</dbReference>
<evidence type="ECO:0000259" key="6">
    <source>
        <dbReference type="Pfam" id="PF14464"/>
    </source>
</evidence>
<keyword evidence="2" id="KW-0479">Metal-binding</keyword>
<evidence type="ECO:0000313" key="7">
    <source>
        <dbReference type="EMBL" id="MBH8595820.1"/>
    </source>
</evidence>
<dbReference type="InterPro" id="IPR028090">
    <property type="entry name" value="JAB_dom_prok"/>
</dbReference>
<reference evidence="7 8" key="1">
    <citation type="submission" date="2020-12" db="EMBL/GenBank/DDBJ databases">
        <title>WGS of Thermoactinomyces spp.</title>
        <authorList>
            <person name="Cheng K."/>
        </authorList>
    </citation>
    <scope>NUCLEOTIDE SEQUENCE [LARGE SCALE GENOMIC DNA]</scope>
    <source>
        <strain evidence="8">CICC 10671\DSM 43846</strain>
    </source>
</reference>
<evidence type="ECO:0000256" key="1">
    <source>
        <dbReference type="ARBA" id="ARBA00022670"/>
    </source>
</evidence>
<dbReference type="GO" id="GO:0008270">
    <property type="term" value="F:zinc ion binding"/>
    <property type="evidence" value="ECO:0007669"/>
    <property type="project" value="TreeGrafter"/>
</dbReference>
<proteinExistence type="predicted"/>
<comment type="caution">
    <text evidence="7">The sequence shown here is derived from an EMBL/GenBank/DDBJ whole genome shotgun (WGS) entry which is preliminary data.</text>
</comment>
<evidence type="ECO:0000313" key="8">
    <source>
        <dbReference type="Proteomes" id="UP000633619"/>
    </source>
</evidence>
<keyword evidence="3" id="KW-0378">Hydrolase</keyword>
<evidence type="ECO:0000256" key="3">
    <source>
        <dbReference type="ARBA" id="ARBA00022801"/>
    </source>
</evidence>
<protein>
    <submittedName>
        <fullName evidence="7">Mov34/MPN/PAD-1 family protein</fullName>
    </submittedName>
</protein>
<keyword evidence="5" id="KW-0482">Metalloprotease</keyword>
<dbReference type="PANTHER" id="PTHR34858:SF1">
    <property type="entry name" value="CYSO-CYSTEINE PEPTIDASE"/>
    <property type="match status" value="1"/>
</dbReference>
<dbReference type="InterPro" id="IPR051929">
    <property type="entry name" value="VirAsm_ModProt"/>
</dbReference>
<organism evidence="7 8">
    <name type="scientific">Thermoactinomyces intermedius</name>
    <dbReference type="NCBI Taxonomy" id="2024"/>
    <lineage>
        <taxon>Bacteria</taxon>
        <taxon>Bacillati</taxon>
        <taxon>Bacillota</taxon>
        <taxon>Bacilli</taxon>
        <taxon>Bacillales</taxon>
        <taxon>Thermoactinomycetaceae</taxon>
        <taxon>Thermoactinomyces</taxon>
    </lineage>
</organism>
<evidence type="ECO:0000256" key="2">
    <source>
        <dbReference type="ARBA" id="ARBA00022723"/>
    </source>
</evidence>
<evidence type="ECO:0000256" key="5">
    <source>
        <dbReference type="ARBA" id="ARBA00023049"/>
    </source>
</evidence>
<dbReference type="GO" id="GO:0008235">
    <property type="term" value="F:metalloexopeptidase activity"/>
    <property type="evidence" value="ECO:0007669"/>
    <property type="project" value="TreeGrafter"/>
</dbReference>
<dbReference type="EMBL" id="JAECVW010000006">
    <property type="protein sequence ID" value="MBH8595820.1"/>
    <property type="molecule type" value="Genomic_DNA"/>
</dbReference>
<dbReference type="GO" id="GO:0006508">
    <property type="term" value="P:proteolysis"/>
    <property type="evidence" value="ECO:0007669"/>
    <property type="project" value="UniProtKB-KW"/>
</dbReference>
<dbReference type="Proteomes" id="UP000633619">
    <property type="component" value="Unassembled WGS sequence"/>
</dbReference>
<dbReference type="RefSeq" id="WP_037994753.1">
    <property type="nucleotide sequence ID" value="NZ_JACEIR010000006.1"/>
</dbReference>
<accession>A0A8I1AA72</accession>
<gene>
    <name evidence="7" type="ORF">I8U20_10800</name>
</gene>
<keyword evidence="8" id="KW-1185">Reference proteome</keyword>
<name>A0A8I1AA72_THEIN</name>
<evidence type="ECO:0000256" key="4">
    <source>
        <dbReference type="ARBA" id="ARBA00022833"/>
    </source>
</evidence>
<keyword evidence="1" id="KW-0645">Protease</keyword>
<dbReference type="AlphaFoldDB" id="A0A8I1AA72"/>
<keyword evidence="4" id="KW-0862">Zinc</keyword>
<feature type="domain" description="JAB" evidence="6">
    <location>
        <begin position="9"/>
        <end position="114"/>
    </location>
</feature>
<dbReference type="Pfam" id="PF14464">
    <property type="entry name" value="Prok-JAB"/>
    <property type="match status" value="1"/>
</dbReference>
<dbReference type="PANTHER" id="PTHR34858">
    <property type="entry name" value="CYSO-CYSTEINE PEPTIDASE"/>
    <property type="match status" value="1"/>
</dbReference>
<dbReference type="Gene3D" id="3.40.140.10">
    <property type="entry name" value="Cytidine Deaminase, domain 2"/>
    <property type="match status" value="1"/>
</dbReference>
<sequence length="135" mass="15957">MPSYYTIHQHVVEQIKEYCYKKYPDEGYGFLAGHLTTITHFFPVPSQNRTPCSLEPEPSAYFDIIKQIRSNQLEWLGVMRSHPLTQAYPSNRDLSAWSFANKSLWIMSLKDKEMQFCAYYIHDRKAIPLMFKIIE</sequence>